<comment type="caution">
    <text evidence="2">The sequence shown here is derived from an EMBL/GenBank/DDBJ whole genome shotgun (WGS) entry which is preliminary data.</text>
</comment>
<reference evidence="3" key="1">
    <citation type="journal article" date="2019" name="Int. J. Syst. Evol. Microbiol.">
        <title>The Global Catalogue of Microorganisms (GCM) 10K type strain sequencing project: providing services to taxonomists for standard genome sequencing and annotation.</title>
        <authorList>
            <consortium name="The Broad Institute Genomics Platform"/>
            <consortium name="The Broad Institute Genome Sequencing Center for Infectious Disease"/>
            <person name="Wu L."/>
            <person name="Ma J."/>
        </authorList>
    </citation>
    <scope>NUCLEOTIDE SEQUENCE [LARGE SCALE GENOMIC DNA]</scope>
    <source>
        <strain evidence="3">JCM 17137</strain>
    </source>
</reference>
<sequence length="385" mass="40505">MTSSAASRAGAVRTSWVAVEPHDTVQVRDGRRFDAGTEDTTVAETVRPWPSTIAGALGAVHGGELGAVRGPVLAHKDAGGVWRPYFPTPLDLVTSEERTAVYRLRPGGPTEGTDLGELPDGPERLLEPAARLSKPAPVDGWMRAAALSAYLRGELLSGSGSAPMGRLGLSKQEPLVPERRIGIARQDRGVRSGYLYQAGHLRPNPGWGFLAEVEQPAGARELPPGPLTLGGRGRLAELSDAAPAAADTSAPRLDWPRPPEEFPEGKVLLYTATPALWPGGWRPPLPEGARLVAAAVGSPLPVATASPKRGFWGSRALRWAVPPGSVYLVRLPPDTAAATAAAWHGRALAPSADWDTESGDEPQPPTDVPRLDTAGFGVVLTGVWT</sequence>
<organism evidence="2 3">
    <name type="scientific">Salinactinospora qingdaonensis</name>
    <dbReference type="NCBI Taxonomy" id="702744"/>
    <lineage>
        <taxon>Bacteria</taxon>
        <taxon>Bacillati</taxon>
        <taxon>Actinomycetota</taxon>
        <taxon>Actinomycetes</taxon>
        <taxon>Streptosporangiales</taxon>
        <taxon>Nocardiopsidaceae</taxon>
        <taxon>Salinactinospora</taxon>
    </lineage>
</organism>
<evidence type="ECO:0000313" key="2">
    <source>
        <dbReference type="EMBL" id="GAA3732322.1"/>
    </source>
</evidence>
<dbReference type="Proteomes" id="UP001500908">
    <property type="component" value="Unassembled WGS sequence"/>
</dbReference>
<dbReference type="Pfam" id="PF09700">
    <property type="entry name" value="Cas_Cmr3"/>
    <property type="match status" value="1"/>
</dbReference>
<name>A0ABP7F9A5_9ACTN</name>
<feature type="region of interest" description="Disordered" evidence="1">
    <location>
        <begin position="351"/>
        <end position="372"/>
    </location>
</feature>
<gene>
    <name evidence="2" type="ORF">GCM10022402_11150</name>
</gene>
<dbReference type="EMBL" id="BAABDD010000004">
    <property type="protein sequence ID" value="GAA3732322.1"/>
    <property type="molecule type" value="Genomic_DNA"/>
</dbReference>
<proteinExistence type="predicted"/>
<evidence type="ECO:0000313" key="3">
    <source>
        <dbReference type="Proteomes" id="UP001500908"/>
    </source>
</evidence>
<keyword evidence="3" id="KW-1185">Reference proteome</keyword>
<accession>A0ABP7F9A5</accession>
<dbReference type="Gene3D" id="2.60.40.4350">
    <property type="match status" value="1"/>
</dbReference>
<evidence type="ECO:0000256" key="1">
    <source>
        <dbReference type="SAM" id="MobiDB-lite"/>
    </source>
</evidence>
<dbReference type="InterPro" id="IPR019117">
    <property type="entry name" value="CRISPR-assoc_protein_Cmr3"/>
</dbReference>
<protein>
    <recommendedName>
        <fullName evidence="4">CRISPR-associated protein Cmr3</fullName>
    </recommendedName>
</protein>
<dbReference type="Gene3D" id="3.30.70.2940">
    <property type="match status" value="1"/>
</dbReference>
<dbReference type="RefSeq" id="WP_344968001.1">
    <property type="nucleotide sequence ID" value="NZ_BAABDD010000004.1"/>
</dbReference>
<evidence type="ECO:0008006" key="4">
    <source>
        <dbReference type="Google" id="ProtNLM"/>
    </source>
</evidence>